<evidence type="ECO:0000313" key="2">
    <source>
        <dbReference type="Proteomes" id="UP000008743"/>
    </source>
</evidence>
<evidence type="ECO:0000313" key="1">
    <source>
        <dbReference type="EMBL" id="KJE96818.1"/>
    </source>
</evidence>
<dbReference type="OrthoDB" id="2114609at2759"/>
<dbReference type="AlphaFoldDB" id="A0A0D2WWE8"/>
<dbReference type="GO" id="GO:0000724">
    <property type="term" value="P:double-strand break repair via homologous recombination"/>
    <property type="evidence" value="ECO:0007669"/>
    <property type="project" value="TreeGrafter"/>
</dbReference>
<dbReference type="PANTHER" id="PTHR28653:SF1">
    <property type="entry name" value="ATPASE SWSAP1"/>
    <property type="match status" value="1"/>
</dbReference>
<dbReference type="Gene3D" id="3.40.50.300">
    <property type="entry name" value="P-loop containing nucleotide triphosphate hydrolases"/>
    <property type="match status" value="1"/>
</dbReference>
<protein>
    <submittedName>
        <fullName evidence="1">Uncharacterized protein</fullName>
    </submittedName>
</protein>
<name>A0A0D2WWE8_CAPO3</name>
<dbReference type="EMBL" id="KE346372">
    <property type="protein sequence ID" value="KJE96818.1"/>
    <property type="molecule type" value="Genomic_DNA"/>
</dbReference>
<dbReference type="SUPFAM" id="SSF52540">
    <property type="entry name" value="P-loop containing nucleoside triphosphate hydrolases"/>
    <property type="match status" value="1"/>
</dbReference>
<dbReference type="GO" id="GO:0003697">
    <property type="term" value="F:single-stranded DNA binding"/>
    <property type="evidence" value="ECO:0007669"/>
    <property type="project" value="TreeGrafter"/>
</dbReference>
<accession>A0A0D2WWE8</accession>
<dbReference type="GO" id="GO:0097196">
    <property type="term" value="C:Shu complex"/>
    <property type="evidence" value="ECO:0007669"/>
    <property type="project" value="TreeGrafter"/>
</dbReference>
<dbReference type="PhylomeDB" id="A0A0D2WWE8"/>
<keyword evidence="2" id="KW-1185">Reference proteome</keyword>
<proteinExistence type="predicted"/>
<dbReference type="Proteomes" id="UP000008743">
    <property type="component" value="Unassembled WGS sequence"/>
</dbReference>
<reference evidence="2" key="1">
    <citation type="submission" date="2011-02" db="EMBL/GenBank/DDBJ databases">
        <title>The Genome Sequence of Capsaspora owczarzaki ATCC 30864.</title>
        <authorList>
            <person name="Russ C."/>
            <person name="Cuomo C."/>
            <person name="Burger G."/>
            <person name="Gray M.W."/>
            <person name="Holland P.W.H."/>
            <person name="King N."/>
            <person name="Lang F.B.F."/>
            <person name="Roger A.J."/>
            <person name="Ruiz-Trillo I."/>
            <person name="Young S.K."/>
            <person name="Zeng Q."/>
            <person name="Gargeya S."/>
            <person name="Alvarado L."/>
            <person name="Berlin A."/>
            <person name="Chapman S.B."/>
            <person name="Chen Z."/>
            <person name="Freedman E."/>
            <person name="Gellesch M."/>
            <person name="Goldberg J."/>
            <person name="Griggs A."/>
            <person name="Gujja S."/>
            <person name="Heilman E."/>
            <person name="Heiman D."/>
            <person name="Howarth C."/>
            <person name="Mehta T."/>
            <person name="Neiman D."/>
            <person name="Pearson M."/>
            <person name="Roberts A."/>
            <person name="Saif S."/>
            <person name="Shea T."/>
            <person name="Shenoy N."/>
            <person name="Sisk P."/>
            <person name="Stolte C."/>
            <person name="Sykes S."/>
            <person name="White J."/>
            <person name="Yandava C."/>
            <person name="Haas B."/>
            <person name="Nusbaum C."/>
            <person name="Birren B."/>
        </authorList>
    </citation>
    <scope>NUCLEOTIDE SEQUENCE</scope>
    <source>
        <strain evidence="2">ATCC 30864</strain>
    </source>
</reference>
<organism evidence="1 2">
    <name type="scientific">Capsaspora owczarzaki (strain ATCC 30864)</name>
    <dbReference type="NCBI Taxonomy" id="595528"/>
    <lineage>
        <taxon>Eukaryota</taxon>
        <taxon>Filasterea</taxon>
        <taxon>Capsaspora</taxon>
    </lineage>
</organism>
<dbReference type="PANTHER" id="PTHR28653">
    <property type="match status" value="1"/>
</dbReference>
<dbReference type="InterPro" id="IPR027417">
    <property type="entry name" value="P-loop_NTPase"/>
</dbReference>
<dbReference type="InParanoid" id="A0A0D2WWE8"/>
<gene>
    <name evidence="1" type="ORF">CAOG_007084</name>
</gene>
<sequence length="298" mass="31927">MQLLDLFPPNLEREHRSGLDAASRATLHTLRHSPIATYAGASSTLVCGPAQSGKTYLLFSYATRLAAQGRDVVFLCPDRDRLRAVLPFLEHVVTAAARDASSDSLGVSSTTTGDSAAQNAGVAPVTFDQILKRIHIKYIVTSAKLRCFLASAHMTNEPASVVIVDDYLAFFGDANKTTQTLSHAVAKTSALLVETCNYLTSTHPAQPTTLLVADSLLRLVLPPPALVELLERWFPLVVQLGLQSQAQSQSLPPAAGLTHHSMTVLRVNKHDDPFGTALHFTLSANGLSLANAAMRSPP</sequence>